<evidence type="ECO:0000313" key="1">
    <source>
        <dbReference type="EMBL" id="PJE60083.1"/>
    </source>
</evidence>
<dbReference type="EMBL" id="PFEA01000004">
    <property type="protein sequence ID" value="PJE60083.1"/>
    <property type="molecule type" value="Genomic_DNA"/>
</dbReference>
<organism evidence="1 2">
    <name type="scientific">Candidatus Portnoybacteria bacterium CG10_big_fil_rev_8_21_14_0_10_44_7</name>
    <dbReference type="NCBI Taxonomy" id="1974816"/>
    <lineage>
        <taxon>Bacteria</taxon>
        <taxon>Candidatus Portnoyibacteriota</taxon>
    </lineage>
</organism>
<dbReference type="AlphaFoldDB" id="A0A2M8KJJ7"/>
<evidence type="ECO:0000313" key="2">
    <source>
        <dbReference type="Proteomes" id="UP000231086"/>
    </source>
</evidence>
<dbReference type="Proteomes" id="UP000231086">
    <property type="component" value="Unassembled WGS sequence"/>
</dbReference>
<protein>
    <submittedName>
        <fullName evidence="1">Uncharacterized protein</fullName>
    </submittedName>
</protein>
<name>A0A2M8KJJ7_9BACT</name>
<sequence length="106" mass="12236">MRVPTNLRGVKRRLAQLLGVDIQKKCQPQIIDQTLGHDEVTEHRYLNCPFYNDCLQLVCLAQQGYTRLFSFSCARCPLYRYEEIVLDQDNEEAAAMVKSIKDTLSP</sequence>
<gene>
    <name evidence="1" type="ORF">COU85_00145</name>
</gene>
<comment type="caution">
    <text evidence="1">The sequence shown here is derived from an EMBL/GenBank/DDBJ whole genome shotgun (WGS) entry which is preliminary data.</text>
</comment>
<proteinExistence type="predicted"/>
<reference evidence="2" key="1">
    <citation type="submission" date="2017-09" db="EMBL/GenBank/DDBJ databases">
        <title>Depth-based differentiation of microbial function through sediment-hosted aquifers and enrichment of novel symbionts in the deep terrestrial subsurface.</title>
        <authorList>
            <person name="Probst A.J."/>
            <person name="Ladd B."/>
            <person name="Jarett J.K."/>
            <person name="Geller-Mcgrath D.E."/>
            <person name="Sieber C.M.K."/>
            <person name="Emerson J.B."/>
            <person name="Anantharaman K."/>
            <person name="Thomas B.C."/>
            <person name="Malmstrom R."/>
            <person name="Stieglmeier M."/>
            <person name="Klingl A."/>
            <person name="Woyke T."/>
            <person name="Ryan C.M."/>
            <person name="Banfield J.F."/>
        </authorList>
    </citation>
    <scope>NUCLEOTIDE SEQUENCE [LARGE SCALE GENOMIC DNA]</scope>
</reference>
<accession>A0A2M8KJJ7</accession>